<evidence type="ECO:0000313" key="2">
    <source>
        <dbReference type="Proteomes" id="UP001589890"/>
    </source>
</evidence>
<dbReference type="InterPro" id="IPR029083">
    <property type="entry name" value="Imm32"/>
</dbReference>
<keyword evidence="2" id="KW-1185">Reference proteome</keyword>
<organism evidence="1 2">
    <name type="scientific">Kribbella deserti</name>
    <dbReference type="NCBI Taxonomy" id="1926257"/>
    <lineage>
        <taxon>Bacteria</taxon>
        <taxon>Bacillati</taxon>
        <taxon>Actinomycetota</taxon>
        <taxon>Actinomycetes</taxon>
        <taxon>Propionibacteriales</taxon>
        <taxon>Kribbellaceae</taxon>
        <taxon>Kribbella</taxon>
    </lineage>
</organism>
<protein>
    <submittedName>
        <fullName evidence="1">Uncharacterized protein</fullName>
    </submittedName>
</protein>
<gene>
    <name evidence="1" type="ORF">ACFFGN_09975</name>
</gene>
<accession>A0ABV6QIC5</accession>
<comment type="caution">
    <text evidence="1">The sequence shown here is derived from an EMBL/GenBank/DDBJ whole genome shotgun (WGS) entry which is preliminary data.</text>
</comment>
<dbReference type="Proteomes" id="UP001589890">
    <property type="component" value="Unassembled WGS sequence"/>
</dbReference>
<proteinExistence type="predicted"/>
<name>A0ABV6QIC5_9ACTN</name>
<sequence length="87" mass="9220">MELRIEVPDCGDALRFEWDEGFTIAVSVDEGGQVLISANNAGLVSLARHLLTLAQDGAGPGAHLHLTAGQEIDGDHDLVLERSSRAT</sequence>
<dbReference type="RefSeq" id="WP_380045710.1">
    <property type="nucleotide sequence ID" value="NZ_JBHLTC010000011.1"/>
</dbReference>
<evidence type="ECO:0000313" key="1">
    <source>
        <dbReference type="EMBL" id="MFC0624388.1"/>
    </source>
</evidence>
<reference evidence="1 2" key="1">
    <citation type="submission" date="2024-09" db="EMBL/GenBank/DDBJ databases">
        <authorList>
            <person name="Sun Q."/>
            <person name="Mori K."/>
        </authorList>
    </citation>
    <scope>NUCLEOTIDE SEQUENCE [LARGE SCALE GENOMIC DNA]</scope>
    <source>
        <strain evidence="1 2">CGMCC 1.15906</strain>
    </source>
</reference>
<dbReference type="EMBL" id="JBHLTC010000011">
    <property type="protein sequence ID" value="MFC0624388.1"/>
    <property type="molecule type" value="Genomic_DNA"/>
</dbReference>
<dbReference type="Pfam" id="PF15566">
    <property type="entry name" value="Imm32"/>
    <property type="match status" value="1"/>
</dbReference>